<protein>
    <submittedName>
        <fullName evidence="1">VRR-NUC domain-containing protein</fullName>
    </submittedName>
</protein>
<organism evidence="1 2">
    <name type="scientific">Pantoea brenneri</name>
    <dbReference type="NCBI Taxonomy" id="472694"/>
    <lineage>
        <taxon>Bacteria</taxon>
        <taxon>Pseudomonadati</taxon>
        <taxon>Pseudomonadota</taxon>
        <taxon>Gammaproteobacteria</taxon>
        <taxon>Enterobacterales</taxon>
        <taxon>Erwiniaceae</taxon>
        <taxon>Pantoea</taxon>
    </lineage>
</organism>
<keyword evidence="2" id="KW-1185">Reference proteome</keyword>
<dbReference type="EMBL" id="JBCGBG010000011">
    <property type="protein sequence ID" value="MEL7698428.1"/>
    <property type="molecule type" value="Genomic_DNA"/>
</dbReference>
<gene>
    <name evidence="1" type="ORF">AABB92_22585</name>
</gene>
<dbReference type="InterPro" id="IPR011856">
    <property type="entry name" value="tRNA_endonuc-like_dom_sf"/>
</dbReference>
<dbReference type="Gene3D" id="3.40.1350.10">
    <property type="match status" value="1"/>
</dbReference>
<name>A0ABU9MTT5_9GAMM</name>
<comment type="caution">
    <text evidence="1">The sequence shown here is derived from an EMBL/GenBank/DDBJ whole genome shotgun (WGS) entry which is preliminary data.</text>
</comment>
<reference evidence="1 2" key="1">
    <citation type="submission" date="2024-04" db="EMBL/GenBank/DDBJ databases">
        <authorList>
            <person name="Suleimanova A.D."/>
            <person name="Pudova D.S."/>
            <person name="Shagimardanova E.I."/>
            <person name="Sharipova M.R."/>
        </authorList>
    </citation>
    <scope>NUCLEOTIDE SEQUENCE [LARGE SCALE GENOMIC DNA]</scope>
    <source>
        <strain evidence="1 2">3.1</strain>
    </source>
</reference>
<evidence type="ECO:0000313" key="1">
    <source>
        <dbReference type="EMBL" id="MEL7698428.1"/>
    </source>
</evidence>
<proteinExistence type="predicted"/>
<accession>A0ABU9MTT5</accession>
<dbReference type="Proteomes" id="UP001468095">
    <property type="component" value="Unassembled WGS sequence"/>
</dbReference>
<dbReference type="RefSeq" id="WP_238585887.1">
    <property type="nucleotide sequence ID" value="NZ_JBCGBG010000011.1"/>
</dbReference>
<evidence type="ECO:0000313" key="2">
    <source>
        <dbReference type="Proteomes" id="UP001468095"/>
    </source>
</evidence>
<sequence>MFFPVSALKIPPNADPLFRLINHRLAISDMRFSEEWLHSYKKNQKTRTKAAVKSAGGASVKSGKASAWLAAVIEISVHAKALAALVKNPDLRKGKQEHYDQVRIFDHFYRHNRVIYDHLYAVPNGGFRLKATAAAIEAEGAKRGVPDMSLEIPAGIYHGMRVEQKHGKNMPSEYQLTWLRRLKAQGYYVLLSFSPEETISVIEQYAVLKAGEVMPAHENDVFWSE</sequence>